<feature type="compositionally biased region" description="Polar residues" evidence="1">
    <location>
        <begin position="73"/>
        <end position="84"/>
    </location>
</feature>
<keyword evidence="4" id="KW-1185">Reference proteome</keyword>
<evidence type="ECO:0000313" key="3">
    <source>
        <dbReference type="EMBL" id="MDQ8209877.1"/>
    </source>
</evidence>
<gene>
    <name evidence="3" type="ORF">QEH52_20330</name>
</gene>
<keyword evidence="2" id="KW-0472">Membrane</keyword>
<evidence type="ECO:0000256" key="2">
    <source>
        <dbReference type="SAM" id="Phobius"/>
    </source>
</evidence>
<feature type="transmembrane region" description="Helical" evidence="2">
    <location>
        <begin position="38"/>
        <end position="57"/>
    </location>
</feature>
<keyword evidence="2" id="KW-1133">Transmembrane helix</keyword>
<reference evidence="3 4" key="1">
    <citation type="submission" date="2023-04" db="EMBL/GenBank/DDBJ databases">
        <title>A novel bacteria isolated from coastal sediment.</title>
        <authorList>
            <person name="Liu X.-J."/>
            <person name="Du Z.-J."/>
        </authorList>
    </citation>
    <scope>NUCLEOTIDE SEQUENCE [LARGE SCALE GENOMIC DNA]</scope>
    <source>
        <strain evidence="3 4">SDUM461003</strain>
    </source>
</reference>
<dbReference type="RefSeq" id="WP_308952788.1">
    <property type="nucleotide sequence ID" value="NZ_JARXHW010000279.1"/>
</dbReference>
<evidence type="ECO:0000313" key="4">
    <source>
        <dbReference type="Proteomes" id="UP001225316"/>
    </source>
</evidence>
<organism evidence="3 4">
    <name type="scientific">Thalassobacterium maritimum</name>
    <dbReference type="NCBI Taxonomy" id="3041265"/>
    <lineage>
        <taxon>Bacteria</taxon>
        <taxon>Pseudomonadati</taxon>
        <taxon>Verrucomicrobiota</taxon>
        <taxon>Opitutia</taxon>
        <taxon>Puniceicoccales</taxon>
        <taxon>Coraliomargaritaceae</taxon>
        <taxon>Thalassobacterium</taxon>
    </lineage>
</organism>
<feature type="region of interest" description="Disordered" evidence="1">
    <location>
        <begin position="63"/>
        <end position="84"/>
    </location>
</feature>
<proteinExistence type="predicted"/>
<feature type="non-terminal residue" evidence="3">
    <location>
        <position position="1"/>
    </location>
</feature>
<evidence type="ECO:0000256" key="1">
    <source>
        <dbReference type="SAM" id="MobiDB-lite"/>
    </source>
</evidence>
<accession>A0ABU1B0G3</accession>
<dbReference type="EMBL" id="JARXHW010000279">
    <property type="protein sequence ID" value="MDQ8209877.1"/>
    <property type="molecule type" value="Genomic_DNA"/>
</dbReference>
<dbReference type="Proteomes" id="UP001225316">
    <property type="component" value="Unassembled WGS sequence"/>
</dbReference>
<feature type="transmembrane region" description="Helical" evidence="2">
    <location>
        <begin position="7"/>
        <end position="26"/>
    </location>
</feature>
<name>A0ABU1B0G3_9BACT</name>
<protein>
    <submittedName>
        <fullName evidence="3">Uncharacterized protein</fullName>
    </submittedName>
</protein>
<keyword evidence="2" id="KW-0812">Transmembrane</keyword>
<sequence length="84" mass="9953">RSTEEMKLRFTIILGYTTMFLWIWMLSELESTDLSEKVTRTIPMCGMMGTMWLIYRLECMAKEKKKKDSESSTRQTTINRANET</sequence>
<comment type="caution">
    <text evidence="3">The sequence shown here is derived from an EMBL/GenBank/DDBJ whole genome shotgun (WGS) entry which is preliminary data.</text>
</comment>